<evidence type="ECO:0000313" key="3">
    <source>
        <dbReference type="EMBL" id="SLM92353.1"/>
    </source>
</evidence>
<protein>
    <submittedName>
        <fullName evidence="3">Uncharacterized protein</fullName>
    </submittedName>
</protein>
<feature type="transmembrane region" description="Helical" evidence="2">
    <location>
        <begin position="422"/>
        <end position="446"/>
    </location>
</feature>
<reference evidence="3 4" key="1">
    <citation type="submission" date="2017-02" db="EMBL/GenBank/DDBJ databases">
        <authorList>
            <person name="Peterson S.W."/>
        </authorList>
    </citation>
    <scope>NUCLEOTIDE SEQUENCE [LARGE SCALE GENOMIC DNA]</scope>
    <source>
        <strain evidence="3 4">CIP104813</strain>
    </source>
</reference>
<feature type="region of interest" description="Disordered" evidence="1">
    <location>
        <begin position="452"/>
        <end position="478"/>
    </location>
</feature>
<keyword evidence="2" id="KW-0812">Transmembrane</keyword>
<accession>A0A1X6X3A4</accession>
<dbReference type="Proteomes" id="UP000195981">
    <property type="component" value="Unassembled WGS sequence"/>
</dbReference>
<gene>
    <name evidence="3" type="ORF">FM110_08005</name>
</gene>
<organism evidence="3 4">
    <name type="scientific">Brachybacterium nesterenkovii</name>
    <dbReference type="NCBI Taxonomy" id="47847"/>
    <lineage>
        <taxon>Bacteria</taxon>
        <taxon>Bacillati</taxon>
        <taxon>Actinomycetota</taxon>
        <taxon>Actinomycetes</taxon>
        <taxon>Micrococcales</taxon>
        <taxon>Dermabacteraceae</taxon>
        <taxon>Brachybacterium</taxon>
    </lineage>
</organism>
<sequence>MEQSDSVVAGLSWIEDPTFVWVAAGQLLNALGVLPETIRPLGQLRPLLDEVRALEGGEDPDGELIPLAPERVQDMVDRAVPIVVPLLREVLESLRARRIRTELVGLDAEKLRRSLDRLEAFYRDGAWRTMDADEIAAQLELLLADPAVEPAAPSTGELRRIVGVLRDMPRPTLQRITKVTSAPALMALVGGGLAMLRDGEGSSDGSGSEDPDSGEGSTEPRPTGWRSWKKSWGHGRFLIERSGGLGPLPVIRLVPDGVEIDLMGLSTSERDHLAREVERDAVGETARADEPVAGPPRHGATDAPARLQVDDLGILVSALLVLGVVARLVVTFVPSLGGLSDVVRDALPVPASWIFPWAPPAALAVSIVRARCAALPRPEARRRPSLAILALLLLAGGTLGALATDLSHVWWRTYLPSESAPIARAALVLVCLLLAGLAHAIGVAIGRRADRRADRRGQRGGERGRGPDQPSVNGVTVD</sequence>
<feature type="compositionally biased region" description="Basic and acidic residues" evidence="1">
    <location>
        <begin position="452"/>
        <end position="466"/>
    </location>
</feature>
<dbReference type="AlphaFoldDB" id="A0A1X6X3A4"/>
<proteinExistence type="predicted"/>
<feature type="transmembrane region" description="Helical" evidence="2">
    <location>
        <begin position="353"/>
        <end position="374"/>
    </location>
</feature>
<evidence type="ECO:0000256" key="1">
    <source>
        <dbReference type="SAM" id="MobiDB-lite"/>
    </source>
</evidence>
<name>A0A1X6X3A4_9MICO</name>
<evidence type="ECO:0000313" key="4">
    <source>
        <dbReference type="Proteomes" id="UP000195981"/>
    </source>
</evidence>
<dbReference type="EMBL" id="FWFG01000068">
    <property type="protein sequence ID" value="SLM92353.1"/>
    <property type="molecule type" value="Genomic_DNA"/>
</dbReference>
<dbReference type="OrthoDB" id="3256854at2"/>
<evidence type="ECO:0000256" key="2">
    <source>
        <dbReference type="SAM" id="Phobius"/>
    </source>
</evidence>
<feature type="transmembrane region" description="Helical" evidence="2">
    <location>
        <begin position="386"/>
        <end position="410"/>
    </location>
</feature>
<dbReference type="RefSeq" id="WP_143276331.1">
    <property type="nucleotide sequence ID" value="NZ_FWFG01000068.1"/>
</dbReference>
<feature type="region of interest" description="Disordered" evidence="1">
    <location>
        <begin position="279"/>
        <end position="303"/>
    </location>
</feature>
<keyword evidence="2" id="KW-1133">Transmembrane helix</keyword>
<feature type="region of interest" description="Disordered" evidence="1">
    <location>
        <begin position="196"/>
        <end position="227"/>
    </location>
</feature>
<keyword evidence="4" id="KW-1185">Reference proteome</keyword>
<keyword evidence="2" id="KW-0472">Membrane</keyword>
<feature type="transmembrane region" description="Helical" evidence="2">
    <location>
        <begin position="312"/>
        <end position="333"/>
    </location>
</feature>
<feature type="compositionally biased region" description="Basic and acidic residues" evidence="1">
    <location>
        <begin position="279"/>
        <end position="290"/>
    </location>
</feature>